<proteinExistence type="predicted"/>
<dbReference type="EMBL" id="JBHUDM010000002">
    <property type="protein sequence ID" value="MFD1642368.1"/>
    <property type="molecule type" value="Genomic_DNA"/>
</dbReference>
<protein>
    <recommendedName>
        <fullName evidence="4">DUF5753 domain-containing protein</fullName>
    </recommendedName>
</protein>
<evidence type="ECO:0000313" key="3">
    <source>
        <dbReference type="Proteomes" id="UP001597052"/>
    </source>
</evidence>
<name>A0ABD6DBA0_9EURY</name>
<dbReference type="Pfam" id="PF20127">
    <property type="entry name" value="DUF6517"/>
    <property type="match status" value="1"/>
</dbReference>
<dbReference type="Proteomes" id="UP001597052">
    <property type="component" value="Unassembled WGS sequence"/>
</dbReference>
<dbReference type="RefSeq" id="WP_256395262.1">
    <property type="nucleotide sequence ID" value="NZ_JANHDJ010000002.1"/>
</dbReference>
<sequence length="211" mass="23586">MDIPPPSVPESRLTDWRQTDQTVDSPFSTPVVSVHTHTRVYEESTEREQIREQTGIDHPWRFFFISRVRLDPPQPPNPMLTSLLRQRVASAFVDRLDGRGLTDITKQTRSRISVGDADGVQRRYHARLQLSADDLATELRVDDTDPDRLSLPIEALLVVWADGDYYVAGGAYPAGPPECGSDELVAALRAEIDPAAARRELVALIKGCDQQ</sequence>
<organism evidence="2 3">
    <name type="scientific">Halohasta litorea</name>
    <dbReference type="NCBI Taxonomy" id="869891"/>
    <lineage>
        <taxon>Archaea</taxon>
        <taxon>Methanobacteriati</taxon>
        <taxon>Methanobacteriota</taxon>
        <taxon>Stenosarchaea group</taxon>
        <taxon>Halobacteria</taxon>
        <taxon>Halobacteriales</taxon>
        <taxon>Haloferacaceae</taxon>
        <taxon>Halohasta</taxon>
    </lineage>
</organism>
<evidence type="ECO:0008006" key="4">
    <source>
        <dbReference type="Google" id="ProtNLM"/>
    </source>
</evidence>
<evidence type="ECO:0000313" key="2">
    <source>
        <dbReference type="EMBL" id="MFD1642368.1"/>
    </source>
</evidence>
<reference evidence="2 3" key="1">
    <citation type="journal article" date="2019" name="Int. J. Syst. Evol. Microbiol.">
        <title>The Global Catalogue of Microorganisms (GCM) 10K type strain sequencing project: providing services to taxonomists for standard genome sequencing and annotation.</title>
        <authorList>
            <consortium name="The Broad Institute Genomics Platform"/>
            <consortium name="The Broad Institute Genome Sequencing Center for Infectious Disease"/>
            <person name="Wu L."/>
            <person name="Ma J."/>
        </authorList>
    </citation>
    <scope>NUCLEOTIDE SEQUENCE [LARGE SCALE GENOMIC DNA]</scope>
    <source>
        <strain evidence="2 3">CGMCC 1.10593</strain>
    </source>
</reference>
<feature type="region of interest" description="Disordered" evidence="1">
    <location>
        <begin position="1"/>
        <end position="29"/>
    </location>
</feature>
<gene>
    <name evidence="2" type="ORF">ACFSBW_10840</name>
</gene>
<keyword evidence="3" id="KW-1185">Reference proteome</keyword>
<dbReference type="InterPro" id="IPR045396">
    <property type="entry name" value="DUF6517"/>
</dbReference>
<feature type="compositionally biased region" description="Polar residues" evidence="1">
    <location>
        <begin position="19"/>
        <end position="29"/>
    </location>
</feature>
<accession>A0ABD6DBA0</accession>
<comment type="caution">
    <text evidence="2">The sequence shown here is derived from an EMBL/GenBank/DDBJ whole genome shotgun (WGS) entry which is preliminary data.</text>
</comment>
<evidence type="ECO:0000256" key="1">
    <source>
        <dbReference type="SAM" id="MobiDB-lite"/>
    </source>
</evidence>
<dbReference type="AlphaFoldDB" id="A0ABD6DBA0"/>